<dbReference type="GO" id="GO:0016491">
    <property type="term" value="F:oxidoreductase activity"/>
    <property type="evidence" value="ECO:0007669"/>
    <property type="project" value="UniProtKB-KW"/>
</dbReference>
<dbReference type="SUPFAM" id="SSF52283">
    <property type="entry name" value="Formate/glycerate dehydrogenase catalytic domain-like"/>
    <property type="match status" value="1"/>
</dbReference>
<keyword evidence="1" id="KW-0560">Oxidoreductase</keyword>
<dbReference type="PANTHER" id="PTHR43333">
    <property type="entry name" value="2-HACID_DH_C DOMAIN-CONTAINING PROTEIN"/>
    <property type="match status" value="1"/>
</dbReference>
<gene>
    <name evidence="4" type="ORF">SAMN05216372_10867</name>
</gene>
<evidence type="ECO:0000313" key="4">
    <source>
        <dbReference type="EMBL" id="SFE07616.1"/>
    </source>
</evidence>
<dbReference type="RefSeq" id="WP_093506026.1">
    <property type="nucleotide sequence ID" value="NZ_BSSG01000008.1"/>
</dbReference>
<sequence length="317" mass="34204">MTGAAETLPSVVLLCRERPLEDWLAELFARHAPELRVLRPDEPGAERAQVAACWYPAEGSLGRLPALRLIHSIGSGVDHLEHDRSRPAGLPVCRVVDPDHSQGMAEYVHWGVLHFHRGFDQVIEGRASQQWQRPVQRAARDYRVGVMGLGAIGTPVAARLAQAGYGVRGWARTSRELEGIATFAGADALAGFLDGLDLLVNLLPLTATTRGLLDHELFGHLAQGAALINCGRGEHLVEADLLDALASGQLRGALLDVFASEPLHRDSPLWQAPGVWVTPHMASAASDACIARQIADNLQRLHAGLPLNHQVDPALGY</sequence>
<dbReference type="CDD" id="cd12164">
    <property type="entry name" value="GDH_like_2"/>
    <property type="match status" value="1"/>
</dbReference>
<reference evidence="5" key="1">
    <citation type="submission" date="2016-10" db="EMBL/GenBank/DDBJ databases">
        <authorList>
            <person name="Varghese N."/>
            <person name="Submissions S."/>
        </authorList>
    </citation>
    <scope>NUCLEOTIDE SEQUENCE [LARGE SCALE GENOMIC DNA]</scope>
    <source>
        <strain evidence="5">JCM 2783</strain>
    </source>
</reference>
<protein>
    <submittedName>
        <fullName evidence="4">Glyoxylate/hydroxypyruvate reductase A</fullName>
    </submittedName>
</protein>
<dbReference type="GO" id="GO:0051287">
    <property type="term" value="F:NAD binding"/>
    <property type="evidence" value="ECO:0007669"/>
    <property type="project" value="InterPro"/>
</dbReference>
<proteinExistence type="predicted"/>
<dbReference type="Pfam" id="PF02826">
    <property type="entry name" value="2-Hacid_dh_C"/>
    <property type="match status" value="1"/>
</dbReference>
<dbReference type="SUPFAM" id="SSF51735">
    <property type="entry name" value="NAD(P)-binding Rossmann-fold domains"/>
    <property type="match status" value="1"/>
</dbReference>
<dbReference type="Gene3D" id="3.40.50.720">
    <property type="entry name" value="NAD(P)-binding Rossmann-like Domain"/>
    <property type="match status" value="2"/>
</dbReference>
<keyword evidence="4" id="KW-0670">Pyruvate</keyword>
<evidence type="ECO:0000256" key="2">
    <source>
        <dbReference type="ARBA" id="ARBA00023027"/>
    </source>
</evidence>
<dbReference type="EMBL" id="FOMO01000008">
    <property type="protein sequence ID" value="SFE07616.1"/>
    <property type="molecule type" value="Genomic_DNA"/>
</dbReference>
<keyword evidence="5" id="KW-1185">Reference proteome</keyword>
<feature type="domain" description="D-isomer specific 2-hydroxyacid dehydrogenase NAD-binding" evidence="3">
    <location>
        <begin position="112"/>
        <end position="282"/>
    </location>
</feature>
<evidence type="ECO:0000259" key="3">
    <source>
        <dbReference type="Pfam" id="PF02826"/>
    </source>
</evidence>
<dbReference type="PANTHER" id="PTHR43333:SF1">
    <property type="entry name" value="D-ISOMER SPECIFIC 2-HYDROXYACID DEHYDROGENASE NAD-BINDING DOMAIN-CONTAINING PROTEIN"/>
    <property type="match status" value="1"/>
</dbReference>
<evidence type="ECO:0000256" key="1">
    <source>
        <dbReference type="ARBA" id="ARBA00023002"/>
    </source>
</evidence>
<name>A0A1I1XJV9_PSEOC</name>
<dbReference type="InterPro" id="IPR006140">
    <property type="entry name" value="D-isomer_DH_NAD-bd"/>
</dbReference>
<dbReference type="Proteomes" id="UP000243950">
    <property type="component" value="Unassembled WGS sequence"/>
</dbReference>
<dbReference type="AlphaFoldDB" id="A0A1I1XJV9"/>
<accession>A0A1I1XJV9</accession>
<dbReference type="InterPro" id="IPR036291">
    <property type="entry name" value="NAD(P)-bd_dom_sf"/>
</dbReference>
<organism evidence="4 5">
    <name type="scientific">Pseudomonas straminea</name>
    <dbReference type="NCBI Taxonomy" id="47882"/>
    <lineage>
        <taxon>Bacteria</taxon>
        <taxon>Pseudomonadati</taxon>
        <taxon>Pseudomonadota</taxon>
        <taxon>Gammaproteobacteria</taxon>
        <taxon>Pseudomonadales</taxon>
        <taxon>Pseudomonadaceae</taxon>
        <taxon>Phytopseudomonas</taxon>
    </lineage>
</organism>
<evidence type="ECO:0000313" key="5">
    <source>
        <dbReference type="Proteomes" id="UP000243950"/>
    </source>
</evidence>
<keyword evidence="2" id="KW-0520">NAD</keyword>